<feature type="region of interest" description="Disordered" evidence="1">
    <location>
        <begin position="1"/>
        <end position="29"/>
    </location>
</feature>
<sequence>MDQGGPARLNKSHGYGPWKTGGSPSDEGSWFVVRGSRSRFGELFSHRMRLSGVYSFVMFMEV</sequence>
<evidence type="ECO:0000256" key="1">
    <source>
        <dbReference type="SAM" id="MobiDB-lite"/>
    </source>
</evidence>
<evidence type="ECO:0000313" key="2">
    <source>
        <dbReference type="EMBL" id="KDR86031.1"/>
    </source>
</evidence>
<dbReference type="EMBL" id="KL142367">
    <property type="protein sequence ID" value="KDR86031.1"/>
    <property type="molecule type" value="Genomic_DNA"/>
</dbReference>
<evidence type="ECO:0000313" key="3">
    <source>
        <dbReference type="Proteomes" id="UP000027222"/>
    </source>
</evidence>
<gene>
    <name evidence="2" type="ORF">GALMADRAFT_235241</name>
</gene>
<dbReference type="HOGENOM" id="CLU_2904329_0_0_1"/>
<dbReference type="Proteomes" id="UP000027222">
    <property type="component" value="Unassembled WGS sequence"/>
</dbReference>
<name>A0A067TS95_GALM3</name>
<organism evidence="2 3">
    <name type="scientific">Galerina marginata (strain CBS 339.88)</name>
    <dbReference type="NCBI Taxonomy" id="685588"/>
    <lineage>
        <taxon>Eukaryota</taxon>
        <taxon>Fungi</taxon>
        <taxon>Dikarya</taxon>
        <taxon>Basidiomycota</taxon>
        <taxon>Agaricomycotina</taxon>
        <taxon>Agaricomycetes</taxon>
        <taxon>Agaricomycetidae</taxon>
        <taxon>Agaricales</taxon>
        <taxon>Agaricineae</taxon>
        <taxon>Strophariaceae</taxon>
        <taxon>Galerina</taxon>
    </lineage>
</organism>
<protein>
    <submittedName>
        <fullName evidence="2">Uncharacterized protein</fullName>
    </submittedName>
</protein>
<keyword evidence="3" id="KW-1185">Reference proteome</keyword>
<reference evidence="3" key="1">
    <citation type="journal article" date="2014" name="Proc. Natl. Acad. Sci. U.S.A.">
        <title>Extensive sampling of basidiomycete genomes demonstrates inadequacy of the white-rot/brown-rot paradigm for wood decay fungi.</title>
        <authorList>
            <person name="Riley R."/>
            <person name="Salamov A.A."/>
            <person name="Brown D.W."/>
            <person name="Nagy L.G."/>
            <person name="Floudas D."/>
            <person name="Held B.W."/>
            <person name="Levasseur A."/>
            <person name="Lombard V."/>
            <person name="Morin E."/>
            <person name="Otillar R."/>
            <person name="Lindquist E.A."/>
            <person name="Sun H."/>
            <person name="LaButti K.M."/>
            <person name="Schmutz J."/>
            <person name="Jabbour D."/>
            <person name="Luo H."/>
            <person name="Baker S.E."/>
            <person name="Pisabarro A.G."/>
            <person name="Walton J.D."/>
            <person name="Blanchette R.A."/>
            <person name="Henrissat B."/>
            <person name="Martin F."/>
            <person name="Cullen D."/>
            <person name="Hibbett D.S."/>
            <person name="Grigoriev I.V."/>
        </authorList>
    </citation>
    <scope>NUCLEOTIDE SEQUENCE [LARGE SCALE GENOMIC DNA]</scope>
    <source>
        <strain evidence="3">CBS 339.88</strain>
    </source>
</reference>
<accession>A0A067TS95</accession>
<dbReference type="AlphaFoldDB" id="A0A067TS95"/>
<proteinExistence type="predicted"/>